<reference evidence="2 3" key="1">
    <citation type="journal article" date="2015" name="Genome Biol. Evol.">
        <title>Phylogenomic analyses indicate that early fungi evolved digesting cell walls of algal ancestors of land plants.</title>
        <authorList>
            <person name="Chang Y."/>
            <person name="Wang S."/>
            <person name="Sekimoto S."/>
            <person name="Aerts A.L."/>
            <person name="Choi C."/>
            <person name="Clum A."/>
            <person name="LaButti K.M."/>
            <person name="Lindquist E.A."/>
            <person name="Yee Ngan C."/>
            <person name="Ohm R.A."/>
            <person name="Salamov A.A."/>
            <person name="Grigoriev I.V."/>
            <person name="Spatafora J.W."/>
            <person name="Berbee M.L."/>
        </authorList>
    </citation>
    <scope>NUCLEOTIDE SEQUENCE [LARGE SCALE GENOMIC DNA]</scope>
    <source>
        <strain evidence="2 3">JEL478</strain>
    </source>
</reference>
<evidence type="ECO:0000313" key="2">
    <source>
        <dbReference type="EMBL" id="KXS11749.1"/>
    </source>
</evidence>
<feature type="compositionally biased region" description="Basic residues" evidence="1">
    <location>
        <begin position="400"/>
        <end position="410"/>
    </location>
</feature>
<organism evidence="2 3">
    <name type="scientific">Gonapodya prolifera (strain JEL478)</name>
    <name type="common">Monoblepharis prolifera</name>
    <dbReference type="NCBI Taxonomy" id="1344416"/>
    <lineage>
        <taxon>Eukaryota</taxon>
        <taxon>Fungi</taxon>
        <taxon>Fungi incertae sedis</taxon>
        <taxon>Chytridiomycota</taxon>
        <taxon>Chytridiomycota incertae sedis</taxon>
        <taxon>Monoblepharidomycetes</taxon>
        <taxon>Monoblepharidales</taxon>
        <taxon>Gonapodyaceae</taxon>
        <taxon>Gonapodya</taxon>
    </lineage>
</organism>
<dbReference type="EMBL" id="KQ965797">
    <property type="protein sequence ID" value="KXS11749.1"/>
    <property type="molecule type" value="Genomic_DNA"/>
</dbReference>
<feature type="compositionally biased region" description="Gly residues" evidence="1">
    <location>
        <begin position="448"/>
        <end position="457"/>
    </location>
</feature>
<dbReference type="Proteomes" id="UP000070544">
    <property type="component" value="Unassembled WGS sequence"/>
</dbReference>
<proteinExistence type="predicted"/>
<dbReference type="AlphaFoldDB" id="A0A139A549"/>
<keyword evidence="3" id="KW-1185">Reference proteome</keyword>
<name>A0A139A549_GONPJ</name>
<feature type="region of interest" description="Disordered" evidence="1">
    <location>
        <begin position="390"/>
        <end position="457"/>
    </location>
</feature>
<dbReference type="OrthoDB" id="10633563at2759"/>
<gene>
    <name evidence="2" type="ORF">M427DRAFT_422194</name>
</gene>
<feature type="compositionally biased region" description="Polar residues" evidence="1">
    <location>
        <begin position="195"/>
        <end position="204"/>
    </location>
</feature>
<protein>
    <submittedName>
        <fullName evidence="2">Uncharacterized protein</fullName>
    </submittedName>
</protein>
<evidence type="ECO:0000313" key="3">
    <source>
        <dbReference type="Proteomes" id="UP000070544"/>
    </source>
</evidence>
<sequence length="457" mass="49965">MTAIAGGAHGHLVPYAIPAVDVEPFSEMDRSLQHSQDLYVDEFLTAFGEPPSFTDSGESGELHPRFFTTTVPEQMEDSTGQYVQDVGETVDPFLGQNLIKFLMDLQQNVSALNSTVNDQQTWISNAYHIIAQQRSEIDELKRSSSLSPMSSNIYPAASRSSSSSVPPVMDSDYLGVGVPVYKTDTGDGAGGFQEQAAQSSSFDEPSSADGYVRSASRICPFGCAAEIICHSILLVSRCESVSSPSSAGAIVMEKRITICAEGGRDLKRTDFCDMSKHLRDCRNAPWNLSNKRDQAPGHSSSCDCEKGARCEMLTNKSNVLSYCLKAAHHPDVKHFYCKDCRKQGSFVGLANWQAVERHFWNKHANLKQPVSSSGKNGENKDVHMDGQEALNDLSGESGSLKRKRNIRHKGSKDVGDEEEELFYLSDGDAEVKVESREEEIPGGIEMRSGGGAHRMAT</sequence>
<accession>A0A139A549</accession>
<feature type="region of interest" description="Disordered" evidence="1">
    <location>
        <begin position="187"/>
        <end position="206"/>
    </location>
</feature>
<feature type="compositionally biased region" description="Basic and acidic residues" evidence="1">
    <location>
        <begin position="429"/>
        <end position="439"/>
    </location>
</feature>
<evidence type="ECO:0000256" key="1">
    <source>
        <dbReference type="SAM" id="MobiDB-lite"/>
    </source>
</evidence>